<feature type="domain" description="Phage-Barnase-EndoU-ColicinE5/D-RelE like nuclease 3" evidence="2">
    <location>
        <begin position="903"/>
        <end position="1017"/>
    </location>
</feature>
<accession>C8VWQ3</accession>
<protein>
    <recommendedName>
        <fullName evidence="2">Phage-Barnase-EndoU-ColicinE5/D-RelE like nuclease 3 domain-containing protein</fullName>
    </recommendedName>
</protein>
<proteinExistence type="predicted"/>
<dbReference type="HOGENOM" id="CLU_233274_0_0_9"/>
<feature type="region of interest" description="Disordered" evidence="1">
    <location>
        <begin position="1117"/>
        <end position="1137"/>
    </location>
</feature>
<evidence type="ECO:0000259" key="2">
    <source>
        <dbReference type="Pfam" id="PF18812"/>
    </source>
</evidence>
<feature type="region of interest" description="Disordered" evidence="1">
    <location>
        <begin position="124"/>
        <end position="171"/>
    </location>
</feature>
<reference evidence="3 4" key="1">
    <citation type="journal article" date="2009" name="Stand. Genomic Sci.">
        <title>Complete genome sequence of Desulfotomaculum acetoxidans type strain (5575).</title>
        <authorList>
            <person name="Spring S."/>
            <person name="Lapidus A."/>
            <person name="Schroder M."/>
            <person name="Gleim D."/>
            <person name="Sims D."/>
            <person name="Meincke L."/>
            <person name="Glavina Del Rio T."/>
            <person name="Tice H."/>
            <person name="Copeland A."/>
            <person name="Cheng J.F."/>
            <person name="Lucas S."/>
            <person name="Chen F."/>
            <person name="Nolan M."/>
            <person name="Bruce D."/>
            <person name="Goodwin L."/>
            <person name="Pitluck S."/>
            <person name="Ivanova N."/>
            <person name="Mavromatis K."/>
            <person name="Mikhailova N."/>
            <person name="Pati A."/>
            <person name="Chen A."/>
            <person name="Palaniappan K."/>
            <person name="Land M."/>
            <person name="Hauser L."/>
            <person name="Chang Y.J."/>
            <person name="Jeffries C.D."/>
            <person name="Chain P."/>
            <person name="Saunders E."/>
            <person name="Brettin T."/>
            <person name="Detter J.C."/>
            <person name="Goker M."/>
            <person name="Bristow J."/>
            <person name="Eisen J.A."/>
            <person name="Markowitz V."/>
            <person name="Hugenholtz P."/>
            <person name="Kyrpides N.C."/>
            <person name="Klenk H.P."/>
            <person name="Han C."/>
        </authorList>
    </citation>
    <scope>NUCLEOTIDE SEQUENCE [LARGE SCALE GENOMIC DNA]</scope>
    <source>
        <strain evidence="4">ATCC 49208 / DSM 771 / VKM B-1644</strain>
    </source>
</reference>
<feature type="compositionally biased region" description="Low complexity" evidence="1">
    <location>
        <begin position="124"/>
        <end position="168"/>
    </location>
</feature>
<dbReference type="EMBL" id="CP001720">
    <property type="protein sequence ID" value="ACV64417.1"/>
    <property type="molecule type" value="Genomic_DNA"/>
</dbReference>
<organism evidence="3 4">
    <name type="scientific">Desulfofarcimen acetoxidans (strain ATCC 49208 / DSM 771 / KCTC 5769 / VKM B-1644 / 5575)</name>
    <name type="common">Desulfotomaculum acetoxidans</name>
    <dbReference type="NCBI Taxonomy" id="485916"/>
    <lineage>
        <taxon>Bacteria</taxon>
        <taxon>Bacillati</taxon>
        <taxon>Bacillota</taxon>
        <taxon>Clostridia</taxon>
        <taxon>Eubacteriales</taxon>
        <taxon>Peptococcaceae</taxon>
        <taxon>Desulfofarcimen</taxon>
    </lineage>
</organism>
<feature type="region of interest" description="Disordered" evidence="1">
    <location>
        <begin position="730"/>
        <end position="773"/>
    </location>
</feature>
<keyword evidence="4" id="KW-1185">Reference proteome</keyword>
<dbReference type="eggNOG" id="ENOG5033HSD">
    <property type="taxonomic scope" value="Bacteria"/>
</dbReference>
<evidence type="ECO:0000313" key="3">
    <source>
        <dbReference type="EMBL" id="ACV64417.1"/>
    </source>
</evidence>
<dbReference type="RefSeq" id="WP_015759103.1">
    <property type="nucleotide sequence ID" value="NC_013216.1"/>
</dbReference>
<dbReference type="STRING" id="485916.Dtox_3709"/>
<dbReference type="OrthoDB" id="1669586at2"/>
<dbReference type="Proteomes" id="UP000002217">
    <property type="component" value="Chromosome"/>
</dbReference>
<evidence type="ECO:0000313" key="4">
    <source>
        <dbReference type="Proteomes" id="UP000002217"/>
    </source>
</evidence>
<feature type="region of interest" description="Disordered" evidence="1">
    <location>
        <begin position="1013"/>
        <end position="1085"/>
    </location>
</feature>
<name>C8VWQ3_DESAS</name>
<evidence type="ECO:0000256" key="1">
    <source>
        <dbReference type="SAM" id="MobiDB-lite"/>
    </source>
</evidence>
<dbReference type="InterPro" id="IPR041301">
    <property type="entry name" value="PBECR3"/>
</dbReference>
<feature type="compositionally biased region" description="Polar residues" evidence="1">
    <location>
        <begin position="731"/>
        <end position="773"/>
    </location>
</feature>
<dbReference type="KEGG" id="dae:Dtox_3709"/>
<dbReference type="Pfam" id="PF18812">
    <property type="entry name" value="PBECR3"/>
    <property type="match status" value="1"/>
</dbReference>
<feature type="compositionally biased region" description="Polar residues" evidence="1">
    <location>
        <begin position="1117"/>
        <end position="1133"/>
    </location>
</feature>
<gene>
    <name evidence="3" type="ordered locus">Dtox_3709</name>
</gene>
<feature type="compositionally biased region" description="Polar residues" evidence="1">
    <location>
        <begin position="1064"/>
        <end position="1082"/>
    </location>
</feature>
<feature type="compositionally biased region" description="Polar residues" evidence="1">
    <location>
        <begin position="1028"/>
        <end position="1051"/>
    </location>
</feature>
<feature type="compositionally biased region" description="Low complexity" evidence="1">
    <location>
        <begin position="1052"/>
        <end position="1062"/>
    </location>
</feature>
<sequence length="2040" mass="229323">MAYRFPDNLYLGPYNNNFNPNDYIKSSNTDAIQRMLNYSPNNNPDYSSFKNFNPESLQKIAEESGRDSVPEEWNSMEFAKNIPAPTPNSDNNIKIPKIEFKFDIPQQFKANNLLPSPYAAPKAIQTPIQQQQSQQQLKSQQSQPQLQLPQQQQPQLKSQQQSQQQTPQNNFNTIENSAIWRTLIGAPEEGYTTKSMIDDTINALPMIRGAGTAAKGALNAAKNIPIAGKAISGILGSPGKVAEIVKELPTPVKIAAAPPTAIAGMETYRGATNPDMKENNFFTRTGASLRAGVGDVIENMGQVSKWQGADNIGNTLVNAGQNLRTGYEVKPQEFTWKSFFDPDFYSSNVARTVPFTMSLIPAMAAGYKGAGAAVGKILNPFQKAIISSLGGAALSRPLESAMEAGNTYQDAIARGMTEEQADQAANSTFKKNLALAGLDAAQLAAAFAPSPIKATTRLGKAAVATGRVGFDAVTEGLEEGVQEVFQRQALGDKIAFDARMQESMGIGAVFGTHMGGIGVVHEAIQNKVIEKLPPAGQQAFTDTVNEYVNSGMPQEQAVQATFDDLANTQIGKDIVVEATQEVISERQGLIRNSGIPGQLRVKPGTDNTQATQGANINQVMQDTSVGANAGQYNQDDITDIIERDLPTEISDFVPEEDLPEISDKPVIRGIKDINNGDAVYDGKGNKFTVIDNTDPSILKIQNERGTIGSIGRKKVLLEPPAGQIKQEVKPDQNTVITSEETPKTNSEIGAKQNNTAKVEQYGQSGQSTNQTANDITNSFGELASGLQEAGYKRTMDLVAKQGYVGFKKKAAADLFRKNPKYAGWKEEQINGEYRFSPPGEVEQEIRQEPQNNLKAQQQPVQEKPVQEVISQSMTYQQPEIDKFIDEALKEKQVQKYLTLRRVTPGEADVIKQLINVDVTGFKHEINSNDLRHAMKHGDSLKEAKSNQLPITDKDLKAIPDVINSPDEILPGSKTRNGTGKDLIYKKQVNGFIYYVEVVNSKKGILSGKTMWKKSSKADHGSDIPTPPYTSETEPGLTSPNNNNINPRQSDVNNNINTNNYHNEQVGSPATGSKSGTSNQPEEVNSFDDLERQLASTVDEKIGEVKPTIGMTVKDITQNPFKANNPKTGQQKQQPPRKEFRLKNEEANKRFQQAQGQPQETTKLKVYNYMSKTLNQTTRAFEHLPAGAKFEPIRFALLELKKQIGVSNDKTLRILQGLTAKMDKPAYTLFRYKVVFDDLINEAEVQEVGPEQELWFGLTLDEMKAEMVRINEELEYYPEVKRAVKFRHDLWSAFKNEYIKAMKDIGFNVEKKLQKQDYYRHLVIKYAEEKYKDNPDKKKITMPTKAGYLKQRGNVNLDINTEFIEAEYEVMSRMMYDIKRAKLFKLIDDKYNIVKDLKRQAIEINDKNIMLLFKEMAQQWNEDVSRKRIDYTGEDIYRQTLNKKQAMAIGKLGKFSVNGLLPDNNGMYSDLIYELANSAYDEDGRERKDIIPLSEKSSNQLYSYANWLLETSDKADIEGRTINDLSEVPKDIIGYQVRPSDRNNFGKIIAYNPKRGMAKVNFKNKEKGTTETKEFKITELKLIGKGKDAGTPAMAAAMLFKGRAEKKQFLKDKLGSKYVTWENIIPEGYSRLRQKEGTIFYFVDSIESKQAEMLYTGLVEEIGVKQEDLQRVMAMGGQIKDFVIPDEIIMTINNPEPYKSNQTNFGKLASGIQRYWKEYQLTSPRRFSKYNTRNASGDFEVMVREIPGAVSKIHQAVKELYPVMFGDRSMTPTMKDWFERGGFETLLQSQEIGSINELKLFVDIIKREEKKGTFNKTGTQLIKAWRFYWNGVRKLTNFREAILRYSVYLETLEQMQKNEGKPKSFLASYPEEVMALDNIKDRAFKLSNELMGAYDQVSVIGQKLREQLIPFWSWVEVNFKREIKIFKNAVRDERLAGYMGRKLIGTAVRSPVIALKVGKYALIATWMWVLLTLWNDTFYPEEEKELSEEERRKPHIIFGRNEDGTIKNFTRLGAFQDFVDWFGVDAGTIQDIRDMLNLSLA</sequence>